<name>A0A919SB54_9ACTN</name>
<gene>
    <name evidence="1" type="ORF">Aau02nite_28630</name>
</gene>
<dbReference type="Proteomes" id="UP000681340">
    <property type="component" value="Unassembled WGS sequence"/>
</dbReference>
<protein>
    <submittedName>
        <fullName evidence="1">Uncharacterized protein</fullName>
    </submittedName>
</protein>
<evidence type="ECO:0000313" key="1">
    <source>
        <dbReference type="EMBL" id="GIM67726.1"/>
    </source>
</evidence>
<dbReference type="AlphaFoldDB" id="A0A919SB54"/>
<comment type="caution">
    <text evidence="1">The sequence shown here is derived from an EMBL/GenBank/DDBJ whole genome shotgun (WGS) entry which is preliminary data.</text>
</comment>
<accession>A0A919SB54</accession>
<proteinExistence type="predicted"/>
<dbReference type="EMBL" id="BOQL01000022">
    <property type="protein sequence ID" value="GIM67726.1"/>
    <property type="molecule type" value="Genomic_DNA"/>
</dbReference>
<keyword evidence="2" id="KW-1185">Reference proteome</keyword>
<organism evidence="1 2">
    <name type="scientific">Actinoplanes auranticolor</name>
    <dbReference type="NCBI Taxonomy" id="47988"/>
    <lineage>
        <taxon>Bacteria</taxon>
        <taxon>Bacillati</taxon>
        <taxon>Actinomycetota</taxon>
        <taxon>Actinomycetes</taxon>
        <taxon>Micromonosporales</taxon>
        <taxon>Micromonosporaceae</taxon>
        <taxon>Actinoplanes</taxon>
    </lineage>
</organism>
<sequence length="84" mass="8631">MLCVHVPPCPGATQTDHEAARVVATHPEQGWSLLCNGVVTFDDNGELLPDGRVTAPRVCAGLALATRPEASVGIHAAATGGHTH</sequence>
<evidence type="ECO:0000313" key="2">
    <source>
        <dbReference type="Proteomes" id="UP000681340"/>
    </source>
</evidence>
<dbReference type="InterPro" id="IPR046041">
    <property type="entry name" value="DUF5999"/>
</dbReference>
<dbReference type="Pfam" id="PF19462">
    <property type="entry name" value="DUF5999"/>
    <property type="match status" value="1"/>
</dbReference>
<reference evidence="1" key="1">
    <citation type="submission" date="2021-03" db="EMBL/GenBank/DDBJ databases">
        <title>Whole genome shotgun sequence of Actinoplanes auranticolor NBRC 12245.</title>
        <authorList>
            <person name="Komaki H."/>
            <person name="Tamura T."/>
        </authorList>
    </citation>
    <scope>NUCLEOTIDE SEQUENCE</scope>
    <source>
        <strain evidence="1">NBRC 12245</strain>
    </source>
</reference>